<dbReference type="AlphaFoldDB" id="A0A8H7BUJ3"/>
<evidence type="ECO:0000313" key="1">
    <source>
        <dbReference type="EMBL" id="KAF7730666.1"/>
    </source>
</evidence>
<evidence type="ECO:0000313" key="2">
    <source>
        <dbReference type="Proteomes" id="UP000605846"/>
    </source>
</evidence>
<dbReference type="Gene3D" id="3.80.10.10">
    <property type="entry name" value="Ribonuclease Inhibitor"/>
    <property type="match status" value="1"/>
</dbReference>
<dbReference type="EMBL" id="JABAYA010000014">
    <property type="protein sequence ID" value="KAF7730666.1"/>
    <property type="molecule type" value="Genomic_DNA"/>
</dbReference>
<reference evidence="1" key="1">
    <citation type="submission" date="2020-01" db="EMBL/GenBank/DDBJ databases">
        <title>Genome Sequencing of Three Apophysomyces-Like Fungal Strains Confirms a Novel Fungal Genus in the Mucoromycota with divergent Burkholderia-like Endosymbiotic Bacteria.</title>
        <authorList>
            <person name="Stajich J.E."/>
            <person name="Macias A.M."/>
            <person name="Carter-House D."/>
            <person name="Lovett B."/>
            <person name="Kasson L.R."/>
            <person name="Berry K."/>
            <person name="Grigoriev I."/>
            <person name="Chang Y."/>
            <person name="Spatafora J."/>
            <person name="Kasson M.T."/>
        </authorList>
    </citation>
    <scope>NUCLEOTIDE SEQUENCE</scope>
    <source>
        <strain evidence="1">NRRL A-21654</strain>
    </source>
</reference>
<dbReference type="OrthoDB" id="10631926at2759"/>
<name>A0A8H7BUJ3_9FUNG</name>
<keyword evidence="2" id="KW-1185">Reference proteome</keyword>
<accession>A0A8H7BUJ3</accession>
<protein>
    <submittedName>
        <fullName evidence="1">Uncharacterized protein</fullName>
    </submittedName>
</protein>
<sequence>MGSTSHRAAIDVTERILGTKASLSDQSVIEPTWFKFLQQWKNLKLLATTKRWLKSDLGILASNGDIYCRLTTLSIGIEDWDTCTSAFSEFPCVENLCVDFVTSRQPHNRGVPYLVLEEIHSYFPRLSYFKVRYLRVYGETPQPVVPCHTVRKFSVLARQNSEWGDYFARKYPNLEELELRGSQAENSSMEREAKRLVRSCYHLQRLDMINDEVYYGLIDILLEIGAPLRGLCVYPTDTPWFTGRIYSLHQTLKNINLYGKLEIPVVEVLAQLKVCHSLTTLAMDYICPRLEVDLILTEIKGLEHLTLTIDSIGLTNNNKGGTAIQSQLKYLGLFANDVEDEVYPYLSSHCPRLTSLECSYRHPSYRLTTIFYPNPGLKSLAVWCRFHTVFRLTQMNEAERIQLRDEGYSKLNELSETKGYTQWFGPSFIEVLRLMDPADAEEHLTELTYRSDGIYRKKYEEVMVEETSGQERVEVFDSHFTPSRILLIRCHYLDDIKLNGVRISIVT</sequence>
<dbReference type="InterPro" id="IPR032675">
    <property type="entry name" value="LRR_dom_sf"/>
</dbReference>
<comment type="caution">
    <text evidence="1">The sequence shown here is derived from an EMBL/GenBank/DDBJ whole genome shotgun (WGS) entry which is preliminary data.</text>
</comment>
<gene>
    <name evidence="1" type="ORF">EC973_001615</name>
</gene>
<proteinExistence type="predicted"/>
<dbReference type="Proteomes" id="UP000605846">
    <property type="component" value="Unassembled WGS sequence"/>
</dbReference>
<dbReference type="SUPFAM" id="SSF52047">
    <property type="entry name" value="RNI-like"/>
    <property type="match status" value="1"/>
</dbReference>
<organism evidence="1 2">
    <name type="scientific">Apophysomyces ossiformis</name>
    <dbReference type="NCBI Taxonomy" id="679940"/>
    <lineage>
        <taxon>Eukaryota</taxon>
        <taxon>Fungi</taxon>
        <taxon>Fungi incertae sedis</taxon>
        <taxon>Mucoromycota</taxon>
        <taxon>Mucoromycotina</taxon>
        <taxon>Mucoromycetes</taxon>
        <taxon>Mucorales</taxon>
        <taxon>Mucorineae</taxon>
        <taxon>Mucoraceae</taxon>
        <taxon>Apophysomyces</taxon>
    </lineage>
</organism>